<dbReference type="InterPro" id="IPR022496">
    <property type="entry name" value="T6A_TsaB"/>
</dbReference>
<dbReference type="Proteomes" id="UP000060699">
    <property type="component" value="Chromosome"/>
</dbReference>
<dbReference type="SUPFAM" id="SSF53067">
    <property type="entry name" value="Actin-like ATPase domain"/>
    <property type="match status" value="2"/>
</dbReference>
<evidence type="ECO:0000313" key="3">
    <source>
        <dbReference type="Proteomes" id="UP000060699"/>
    </source>
</evidence>
<name>A0A0U3LAR1_9BURK</name>
<dbReference type="PATRIC" id="fig|76731.3.peg.649"/>
<dbReference type="NCBIfam" id="TIGR03725">
    <property type="entry name" value="T6A_YeaZ"/>
    <property type="match status" value="1"/>
</dbReference>
<dbReference type="GO" id="GO:0002949">
    <property type="term" value="P:tRNA threonylcarbamoyladenosine modification"/>
    <property type="evidence" value="ECO:0007669"/>
    <property type="project" value="InterPro"/>
</dbReference>
<dbReference type="Pfam" id="PF00814">
    <property type="entry name" value="TsaD"/>
    <property type="match status" value="1"/>
</dbReference>
<keyword evidence="3" id="KW-1185">Reference proteome</keyword>
<dbReference type="InterPro" id="IPR043129">
    <property type="entry name" value="ATPase_NBD"/>
</dbReference>
<dbReference type="STRING" id="76731.RD2015_638"/>
<gene>
    <name evidence="2" type="ORF">RD2015_638</name>
</gene>
<evidence type="ECO:0000313" key="2">
    <source>
        <dbReference type="EMBL" id="ALV05135.1"/>
    </source>
</evidence>
<accession>A0A0U3LAR1</accession>
<sequence>MSVLLALDSSTEHMALALLGQGHSAFVDADGGAQASQRMVPDALQLLKDAGMSLSDVDAVAFGQGPGAFTGLRTACSVAQGLAFGAGKPVLALDSLMLVAEDARLQQLQQQPPDTLESTLRIWVAMDARMGQIYAGHYQWNGQHWEVLDAPLLTDPAPLLARWAASPPACVAGTALLALGLDTGSAVRIEQTRSRARALGSLAQQAWAQGLAMDPALALPLYVRDKVAQTTAERAADKAAATAQPQPQSQPPAVPAGPTAG</sequence>
<feature type="region of interest" description="Disordered" evidence="1">
    <location>
        <begin position="233"/>
        <end position="261"/>
    </location>
</feature>
<organism evidence="2 3">
    <name type="scientific">Roseateles depolymerans</name>
    <dbReference type="NCBI Taxonomy" id="76731"/>
    <lineage>
        <taxon>Bacteria</taxon>
        <taxon>Pseudomonadati</taxon>
        <taxon>Pseudomonadota</taxon>
        <taxon>Betaproteobacteria</taxon>
        <taxon>Burkholderiales</taxon>
        <taxon>Sphaerotilaceae</taxon>
        <taxon>Roseateles</taxon>
    </lineage>
</organism>
<dbReference type="OrthoDB" id="9809995at2"/>
<feature type="compositionally biased region" description="Low complexity" evidence="1">
    <location>
        <begin position="233"/>
        <end position="247"/>
    </location>
</feature>
<dbReference type="KEGG" id="rdp:RD2015_638"/>
<dbReference type="Gene3D" id="3.30.420.40">
    <property type="match status" value="2"/>
</dbReference>
<protein>
    <submittedName>
        <fullName evidence="2">Peptidase M22</fullName>
    </submittedName>
</protein>
<reference evidence="2 3" key="1">
    <citation type="submission" date="2015-12" db="EMBL/GenBank/DDBJ databases">
        <title>Complete genome of Roseateles depolymerans KCTC 42856.</title>
        <authorList>
            <person name="Kim K.M."/>
        </authorList>
    </citation>
    <scope>NUCLEOTIDE SEQUENCE [LARGE SCALE GENOMIC DNA]</scope>
    <source>
        <strain evidence="2 3">KCTC 42856</strain>
    </source>
</reference>
<proteinExistence type="predicted"/>
<dbReference type="EMBL" id="CP013729">
    <property type="protein sequence ID" value="ALV05135.1"/>
    <property type="molecule type" value="Genomic_DNA"/>
</dbReference>
<dbReference type="AlphaFoldDB" id="A0A0U3LAR1"/>
<dbReference type="CDD" id="cd24032">
    <property type="entry name" value="ASKHA_NBD_TsaB"/>
    <property type="match status" value="1"/>
</dbReference>
<evidence type="ECO:0000256" key="1">
    <source>
        <dbReference type="SAM" id="MobiDB-lite"/>
    </source>
</evidence>
<dbReference type="RefSeq" id="WP_083525281.1">
    <property type="nucleotide sequence ID" value="NZ_CP013729.1"/>
</dbReference>
<dbReference type="InterPro" id="IPR000905">
    <property type="entry name" value="Gcp-like_dom"/>
</dbReference>